<evidence type="ECO:0000256" key="13">
    <source>
        <dbReference type="ARBA" id="ARBA00047385"/>
    </source>
</evidence>
<dbReference type="EMBL" id="AZBU02000003">
    <property type="protein sequence ID" value="TKR87035.1"/>
    <property type="molecule type" value="Genomic_DNA"/>
</dbReference>
<feature type="domain" description="N-acetyltransferase" evidence="18">
    <location>
        <begin position="2"/>
        <end position="157"/>
    </location>
</feature>
<comment type="catalytic activity">
    <reaction evidence="16">
        <text>N-terminal L-methionyl-L-glutamyl-[protein] + acetyl-CoA = N-terminal N(alpha)-acetyl-L-methionyl-L-glutamyl-[protein] + CoA + H(+)</text>
        <dbReference type="Rhea" id="RHEA:50488"/>
        <dbReference type="Rhea" id="RHEA-COMP:12696"/>
        <dbReference type="Rhea" id="RHEA-COMP:12697"/>
        <dbReference type="ChEBI" id="CHEBI:15378"/>
        <dbReference type="ChEBI" id="CHEBI:57287"/>
        <dbReference type="ChEBI" id="CHEBI:57288"/>
        <dbReference type="ChEBI" id="CHEBI:133359"/>
        <dbReference type="ChEBI" id="CHEBI:133360"/>
        <dbReference type="EC" id="2.3.1.254"/>
    </reaction>
</comment>
<dbReference type="InterPro" id="IPR016181">
    <property type="entry name" value="Acyl_CoA_acyltransferase"/>
</dbReference>
<evidence type="ECO:0000256" key="9">
    <source>
        <dbReference type="ARBA" id="ARBA00042702"/>
    </source>
</evidence>
<dbReference type="GO" id="GO:0031416">
    <property type="term" value="C:NatB complex"/>
    <property type="evidence" value="ECO:0007669"/>
    <property type="project" value="TreeGrafter"/>
</dbReference>
<evidence type="ECO:0000256" key="17">
    <source>
        <dbReference type="SAM" id="MobiDB-lite"/>
    </source>
</evidence>
<dbReference type="Gene3D" id="3.40.630.30">
    <property type="match status" value="1"/>
</dbReference>
<dbReference type="AlphaFoldDB" id="A0A4V6A4K4"/>
<evidence type="ECO:0000256" key="3">
    <source>
        <dbReference type="ARBA" id="ARBA00025786"/>
    </source>
</evidence>
<comment type="catalytic activity">
    <reaction evidence="14">
        <text>N-terminal L-methionyl-L-asparaginyl-[protein] + acetyl-CoA = N-terminal N(alpha)-acetyl-L-methionyl-L-asparaginyl-[protein] + CoA + H(+)</text>
        <dbReference type="Rhea" id="RHEA:50484"/>
        <dbReference type="Rhea" id="RHEA-COMP:12694"/>
        <dbReference type="Rhea" id="RHEA-COMP:12695"/>
        <dbReference type="ChEBI" id="CHEBI:15378"/>
        <dbReference type="ChEBI" id="CHEBI:57287"/>
        <dbReference type="ChEBI" id="CHEBI:57288"/>
        <dbReference type="ChEBI" id="CHEBI:133356"/>
        <dbReference type="ChEBI" id="CHEBI:133358"/>
        <dbReference type="EC" id="2.3.1.254"/>
    </reaction>
</comment>
<keyword evidence="1" id="KW-0808">Transferase</keyword>
<dbReference type="PANTHER" id="PTHR45910:SF1">
    <property type="entry name" value="N-ALPHA-ACETYLTRANSFERASE 20"/>
    <property type="match status" value="1"/>
</dbReference>
<dbReference type="Proteomes" id="UP000298663">
    <property type="component" value="Unassembled WGS sequence"/>
</dbReference>
<dbReference type="OrthoDB" id="10264728at2759"/>
<gene>
    <name evidence="19" type="ORF">L596_011512</name>
</gene>
<dbReference type="SUPFAM" id="SSF55729">
    <property type="entry name" value="Acyl-CoA N-acyltransferases (Nat)"/>
    <property type="match status" value="1"/>
</dbReference>
<organism evidence="19 20">
    <name type="scientific">Steinernema carpocapsae</name>
    <name type="common">Entomopathogenic nematode</name>
    <dbReference type="NCBI Taxonomy" id="34508"/>
    <lineage>
        <taxon>Eukaryota</taxon>
        <taxon>Metazoa</taxon>
        <taxon>Ecdysozoa</taxon>
        <taxon>Nematoda</taxon>
        <taxon>Chromadorea</taxon>
        <taxon>Rhabditida</taxon>
        <taxon>Tylenchina</taxon>
        <taxon>Panagrolaimomorpha</taxon>
        <taxon>Strongyloidoidea</taxon>
        <taxon>Steinernematidae</taxon>
        <taxon>Steinernema</taxon>
    </lineage>
</organism>
<evidence type="ECO:0000256" key="15">
    <source>
        <dbReference type="ARBA" id="ARBA00048177"/>
    </source>
</evidence>
<accession>A0A4V6A4K4</accession>
<evidence type="ECO:0000256" key="1">
    <source>
        <dbReference type="ARBA" id="ARBA00022679"/>
    </source>
</evidence>
<dbReference type="PANTHER" id="PTHR45910">
    <property type="entry name" value="N-ALPHA-ACETYLTRANSFERASE 20"/>
    <property type="match status" value="1"/>
</dbReference>
<dbReference type="CDD" id="cd04301">
    <property type="entry name" value="NAT_SF"/>
    <property type="match status" value="1"/>
</dbReference>
<dbReference type="Pfam" id="PF00583">
    <property type="entry name" value="Acetyltransf_1"/>
    <property type="match status" value="1"/>
</dbReference>
<evidence type="ECO:0000313" key="19">
    <source>
        <dbReference type="EMBL" id="TKR87035.1"/>
    </source>
</evidence>
<evidence type="ECO:0000259" key="18">
    <source>
        <dbReference type="PROSITE" id="PS51186"/>
    </source>
</evidence>
<evidence type="ECO:0000256" key="2">
    <source>
        <dbReference type="ARBA" id="ARBA00023315"/>
    </source>
</evidence>
<evidence type="ECO:0000256" key="8">
    <source>
        <dbReference type="ARBA" id="ARBA00042295"/>
    </source>
</evidence>
<evidence type="ECO:0000256" key="14">
    <source>
        <dbReference type="ARBA" id="ARBA00047402"/>
    </source>
</evidence>
<comment type="catalytic activity">
    <reaction evidence="15">
        <text>N-terminal L-methionyl-L-glutaminyl-[protein] + acetyl-CoA = N-terminal N(alpha)-acetyl-L-methionyl-L-glutaminyl-[protein] + CoA + H(+)</text>
        <dbReference type="Rhea" id="RHEA:50492"/>
        <dbReference type="Rhea" id="RHEA-COMP:12698"/>
        <dbReference type="Rhea" id="RHEA-COMP:12699"/>
        <dbReference type="ChEBI" id="CHEBI:15378"/>
        <dbReference type="ChEBI" id="CHEBI:57287"/>
        <dbReference type="ChEBI" id="CHEBI:57288"/>
        <dbReference type="ChEBI" id="CHEBI:133361"/>
        <dbReference type="ChEBI" id="CHEBI:133362"/>
        <dbReference type="EC" id="2.3.1.254"/>
    </reaction>
</comment>
<dbReference type="InterPro" id="IPR000182">
    <property type="entry name" value="GNAT_dom"/>
</dbReference>
<evidence type="ECO:0000256" key="12">
    <source>
        <dbReference type="ARBA" id="ARBA00046112"/>
    </source>
</evidence>
<proteinExistence type="inferred from homology"/>
<evidence type="ECO:0000256" key="5">
    <source>
        <dbReference type="ARBA" id="ARBA00039120"/>
    </source>
</evidence>
<dbReference type="STRING" id="34508.A0A4V6A4K4"/>
<comment type="similarity">
    <text evidence="3">Belongs to the acetyltransferase family. ARD1 subfamily.</text>
</comment>
<comment type="catalytic activity">
    <reaction evidence="13">
        <text>N-terminal L-methionyl-L-aspartyl-[protein] + acetyl-CoA = N-terminal N(alpha)-acetyl-L-methionyl-L-aspartyl-[protein] + CoA + H(+)</text>
        <dbReference type="Rhea" id="RHEA:50480"/>
        <dbReference type="Rhea" id="RHEA-COMP:12692"/>
        <dbReference type="Rhea" id="RHEA-COMP:12693"/>
        <dbReference type="ChEBI" id="CHEBI:15378"/>
        <dbReference type="ChEBI" id="CHEBI:57287"/>
        <dbReference type="ChEBI" id="CHEBI:57288"/>
        <dbReference type="ChEBI" id="CHEBI:133045"/>
        <dbReference type="ChEBI" id="CHEBI:133063"/>
        <dbReference type="EC" id="2.3.1.254"/>
    </reaction>
</comment>
<feature type="compositionally biased region" description="Basic and acidic residues" evidence="17">
    <location>
        <begin position="156"/>
        <end position="165"/>
    </location>
</feature>
<comment type="function">
    <text evidence="12">Catalytic subunit of the NatB complex which catalyzes acetylation of the N-terminal methionine residues of peptides beginning with Met-Asp, Met-Glu, Met-Asn and Met-Gln. Proteins with cell cycle functions are overrepresented in the pool of NatB substrates. Required for maintaining the structure and function of actomyosin fibers and for proper cellular migration.</text>
</comment>
<name>A0A4V6A4K4_STECR</name>
<keyword evidence="20" id="KW-1185">Reference proteome</keyword>
<sequence length="180" mass="20929">MTTCRDFDVRDMFKFNNVNLDPLTETYGFNFYLQYFLNWPEYFQVCEHYTGQIMGYIMGKAEGRDESFHGHVTALTVAPQYRRLSLAARMMRFLEDVSESKKCKFVDLFVRVSNDVACSLYKKLGYVIYRRITNYYSGSSVSGQSEEDAFDMHKALSSDPQKKSEIPIPNPVSCNDIEFN</sequence>
<evidence type="ECO:0000256" key="11">
    <source>
        <dbReference type="ARBA" id="ARBA00042743"/>
    </source>
</evidence>
<evidence type="ECO:0000256" key="6">
    <source>
        <dbReference type="ARBA" id="ARBA00039529"/>
    </source>
</evidence>
<dbReference type="EC" id="2.3.1.254" evidence="5"/>
<protein>
    <recommendedName>
        <fullName evidence="6">N-alpha-acetyltransferase 20</fullName>
        <ecNumber evidence="5">2.3.1.254</ecNumber>
    </recommendedName>
    <alternativeName>
        <fullName evidence="10">Methionine N-acetyltransferase</fullName>
    </alternativeName>
    <alternativeName>
        <fullName evidence="7">N-acetyltransferase 5</fullName>
    </alternativeName>
    <alternativeName>
        <fullName evidence="11">N-terminal acetyltransferase B complex catalytic subunit NAA20</fullName>
    </alternativeName>
    <alternativeName>
        <fullName evidence="9">N-terminal acetyltransferase B complex catalytic subunit NAT5</fullName>
    </alternativeName>
    <alternativeName>
        <fullName evidence="8">NatB catalytic subunit</fullName>
    </alternativeName>
</protein>
<evidence type="ECO:0000256" key="10">
    <source>
        <dbReference type="ARBA" id="ARBA00042723"/>
    </source>
</evidence>
<evidence type="ECO:0000313" key="20">
    <source>
        <dbReference type="Proteomes" id="UP000298663"/>
    </source>
</evidence>
<reference evidence="19 20" key="1">
    <citation type="journal article" date="2015" name="Genome Biol.">
        <title>Comparative genomics of Steinernema reveals deeply conserved gene regulatory networks.</title>
        <authorList>
            <person name="Dillman A.R."/>
            <person name="Macchietto M."/>
            <person name="Porter C.F."/>
            <person name="Rogers A."/>
            <person name="Williams B."/>
            <person name="Antoshechkin I."/>
            <person name="Lee M.M."/>
            <person name="Goodwin Z."/>
            <person name="Lu X."/>
            <person name="Lewis E.E."/>
            <person name="Goodrich-Blair H."/>
            <person name="Stock S.P."/>
            <person name="Adams B.J."/>
            <person name="Sternberg P.W."/>
            <person name="Mortazavi A."/>
        </authorList>
    </citation>
    <scope>NUCLEOTIDE SEQUENCE [LARGE SCALE GENOMIC DNA]</scope>
    <source>
        <strain evidence="19 20">ALL</strain>
    </source>
</reference>
<feature type="region of interest" description="Disordered" evidence="17">
    <location>
        <begin position="156"/>
        <end position="180"/>
    </location>
</feature>
<comment type="caution">
    <text evidence="19">The sequence shown here is derived from an EMBL/GenBank/DDBJ whole genome shotgun (WGS) entry which is preliminary data.</text>
</comment>
<evidence type="ECO:0000256" key="16">
    <source>
        <dbReference type="ARBA" id="ARBA00048890"/>
    </source>
</evidence>
<evidence type="ECO:0000256" key="7">
    <source>
        <dbReference type="ARBA" id="ARBA00041220"/>
    </source>
</evidence>
<dbReference type="GO" id="GO:0120518">
    <property type="term" value="F:protein N-terminal-methionine acetyltransferase activity"/>
    <property type="evidence" value="ECO:0007669"/>
    <property type="project" value="UniProtKB-EC"/>
</dbReference>
<dbReference type="InterPro" id="IPR051646">
    <property type="entry name" value="NatB_acetyltransferase_subunit"/>
</dbReference>
<evidence type="ECO:0000256" key="4">
    <source>
        <dbReference type="ARBA" id="ARBA00038748"/>
    </source>
</evidence>
<reference evidence="19 20" key="2">
    <citation type="journal article" date="2019" name="G3 (Bethesda)">
        <title>Hybrid Assembly of the Genome of the Entomopathogenic Nematode Steinernema carpocapsae Identifies the X-Chromosome.</title>
        <authorList>
            <person name="Serra L."/>
            <person name="Macchietto M."/>
            <person name="Macias-Munoz A."/>
            <person name="McGill C.J."/>
            <person name="Rodriguez I.M."/>
            <person name="Rodriguez B."/>
            <person name="Murad R."/>
            <person name="Mortazavi A."/>
        </authorList>
    </citation>
    <scope>NUCLEOTIDE SEQUENCE [LARGE SCALE GENOMIC DNA]</scope>
    <source>
        <strain evidence="19 20">ALL</strain>
    </source>
</reference>
<keyword evidence="2" id="KW-0012">Acyltransferase</keyword>
<comment type="subunit">
    <text evidence="4">Component of the N-terminal acetyltransferase B (NatB) complex which is composed of NAA20 and NAA25.</text>
</comment>
<dbReference type="FunFam" id="3.40.630.30:FF:000065">
    <property type="entry name" value="N-terminal acetyltransferase complex ARD1 subunit homolog"/>
    <property type="match status" value="1"/>
</dbReference>
<dbReference type="PROSITE" id="PS51186">
    <property type="entry name" value="GNAT"/>
    <property type="match status" value="1"/>
</dbReference>